<dbReference type="EMBL" id="JAVRJZ010000008">
    <property type="protein sequence ID" value="KAK2719558.1"/>
    <property type="molecule type" value="Genomic_DNA"/>
</dbReference>
<evidence type="ECO:0000256" key="4">
    <source>
        <dbReference type="ARBA" id="ARBA00022833"/>
    </source>
</evidence>
<dbReference type="InterPro" id="IPR036236">
    <property type="entry name" value="Znf_C2H2_sf"/>
</dbReference>
<dbReference type="GO" id="GO:0008270">
    <property type="term" value="F:zinc ion binding"/>
    <property type="evidence" value="ECO:0007669"/>
    <property type="project" value="UniProtKB-KW"/>
</dbReference>
<keyword evidence="4" id="KW-0862">Zinc</keyword>
<gene>
    <name evidence="8" type="ORF">QYM36_005137</name>
</gene>
<feature type="region of interest" description="Disordered" evidence="6">
    <location>
        <begin position="23"/>
        <end position="100"/>
    </location>
</feature>
<feature type="compositionally biased region" description="Basic and acidic residues" evidence="6">
    <location>
        <begin position="57"/>
        <end position="72"/>
    </location>
</feature>
<evidence type="ECO:0000313" key="9">
    <source>
        <dbReference type="Proteomes" id="UP001187531"/>
    </source>
</evidence>
<sequence length="128" mass="15120">MTTHIGEKRHECSICKRSFSSKQYLSEHQRRHSDKKVEKMREKSGEDAGKKWRRCGKKVEKMREKSGEDAGKKWRRCGKKVEKMREKSGEDAGKKWRRCGKKVEKMREKSGEDGEEYAGKPLLTRIFK</sequence>
<evidence type="ECO:0000256" key="3">
    <source>
        <dbReference type="ARBA" id="ARBA00022771"/>
    </source>
</evidence>
<evidence type="ECO:0000313" key="8">
    <source>
        <dbReference type="EMBL" id="KAK2719558.1"/>
    </source>
</evidence>
<dbReference type="FunFam" id="3.30.160.60:FF:000624">
    <property type="entry name" value="zinc finger protein 697"/>
    <property type="match status" value="1"/>
</dbReference>
<keyword evidence="1" id="KW-0479">Metal-binding</keyword>
<evidence type="ECO:0000256" key="1">
    <source>
        <dbReference type="ARBA" id="ARBA00022723"/>
    </source>
</evidence>
<evidence type="ECO:0000256" key="6">
    <source>
        <dbReference type="SAM" id="MobiDB-lite"/>
    </source>
</evidence>
<dbReference type="PROSITE" id="PS50157">
    <property type="entry name" value="ZINC_FINGER_C2H2_2"/>
    <property type="match status" value="1"/>
</dbReference>
<protein>
    <recommendedName>
        <fullName evidence="7">C2H2-type domain-containing protein</fullName>
    </recommendedName>
</protein>
<dbReference type="SMART" id="SM00355">
    <property type="entry name" value="ZnF_C2H2"/>
    <property type="match status" value="1"/>
</dbReference>
<dbReference type="Proteomes" id="UP001187531">
    <property type="component" value="Unassembled WGS sequence"/>
</dbReference>
<evidence type="ECO:0000259" key="7">
    <source>
        <dbReference type="PROSITE" id="PS50157"/>
    </source>
</evidence>
<feature type="compositionally biased region" description="Basic and acidic residues" evidence="6">
    <location>
        <begin position="79"/>
        <end position="94"/>
    </location>
</feature>
<reference evidence="8" key="1">
    <citation type="submission" date="2023-07" db="EMBL/GenBank/DDBJ databases">
        <title>Chromosome-level genome assembly of Artemia franciscana.</title>
        <authorList>
            <person name="Jo E."/>
        </authorList>
    </citation>
    <scope>NUCLEOTIDE SEQUENCE</scope>
    <source>
        <tissue evidence="8">Whole body</tissue>
    </source>
</reference>
<accession>A0AA88HYN9</accession>
<evidence type="ECO:0000256" key="2">
    <source>
        <dbReference type="ARBA" id="ARBA00022737"/>
    </source>
</evidence>
<name>A0AA88HYN9_ARTSF</name>
<dbReference type="SUPFAM" id="SSF57667">
    <property type="entry name" value="beta-beta-alpha zinc fingers"/>
    <property type="match status" value="1"/>
</dbReference>
<dbReference type="InterPro" id="IPR013087">
    <property type="entry name" value="Znf_C2H2_type"/>
</dbReference>
<proteinExistence type="predicted"/>
<feature type="domain" description="C2H2-type" evidence="7">
    <location>
        <begin position="10"/>
        <end position="37"/>
    </location>
</feature>
<dbReference type="AlphaFoldDB" id="A0AA88HYN9"/>
<feature type="compositionally biased region" description="Basic and acidic residues" evidence="6">
    <location>
        <begin position="35"/>
        <end position="50"/>
    </location>
</feature>
<dbReference type="Gene3D" id="3.30.160.60">
    <property type="entry name" value="Classic Zinc Finger"/>
    <property type="match status" value="1"/>
</dbReference>
<keyword evidence="9" id="KW-1185">Reference proteome</keyword>
<keyword evidence="3 5" id="KW-0863">Zinc-finger</keyword>
<dbReference type="PROSITE" id="PS00028">
    <property type="entry name" value="ZINC_FINGER_C2H2_1"/>
    <property type="match status" value="1"/>
</dbReference>
<comment type="caution">
    <text evidence="8">The sequence shown here is derived from an EMBL/GenBank/DDBJ whole genome shotgun (WGS) entry which is preliminary data.</text>
</comment>
<organism evidence="8 9">
    <name type="scientific">Artemia franciscana</name>
    <name type="common">Brine shrimp</name>
    <name type="synonym">Artemia sanfranciscana</name>
    <dbReference type="NCBI Taxonomy" id="6661"/>
    <lineage>
        <taxon>Eukaryota</taxon>
        <taxon>Metazoa</taxon>
        <taxon>Ecdysozoa</taxon>
        <taxon>Arthropoda</taxon>
        <taxon>Crustacea</taxon>
        <taxon>Branchiopoda</taxon>
        <taxon>Anostraca</taxon>
        <taxon>Artemiidae</taxon>
        <taxon>Artemia</taxon>
    </lineage>
</organism>
<evidence type="ECO:0000256" key="5">
    <source>
        <dbReference type="PROSITE-ProRule" id="PRU00042"/>
    </source>
</evidence>
<keyword evidence="2" id="KW-0677">Repeat</keyword>